<feature type="transmembrane region" description="Helical" evidence="2">
    <location>
        <begin position="272"/>
        <end position="288"/>
    </location>
</feature>
<dbReference type="EMBL" id="JAAIIG010000007">
    <property type="protein sequence ID" value="NMM98732.1"/>
    <property type="molecule type" value="Genomic_DNA"/>
</dbReference>
<gene>
    <name evidence="3" type="ORF">G1C97_1690</name>
</gene>
<sequence>MGLLADILNAGKVMPPPASWPIRFATYVCTLSVLYAIGRRGMDWLRASDAHESESIWPWVAPPSGDPTQHPNAHPRDQRHPVRQISATFALISLCWLPYAILLYPGVIWYDTEQQLLQWGGLPNVYTDGQLNDHHPIFDTMLYGLFMDAGRALGSADAGIFVFSLLQMLFTAGVVAVFLYSLGMLGASRRAQRFVGVLLCAFPPVPIWACAVAKDSTNLPFLLTFILLLFIGPVTISNGIPQRRLSVLHPKAWTAALTCCACFITLTKKTGAIFIIFVTIMYLARWIRHEIHMRRPIRAQRQCHIAHVQQQCSEQKRSGAATHISGERTIISALICAAVCSLSLICLIMPLIVLPLFHIMPGGKQELLGQAFQQAALTLSKHAESMSDADRQAFTDMLGHDATARYAYWTVDSVKGDTWSPQQEQALPAFLKAWVSEGIRHPITYMQSYLAVEQGWFAFPHSSDSDHNAYLTPTPTHMVTRHFDGAGQLGLTFNDGRIAGVMEDTISWFQESPIGMLTSSKALWSTWALIFLIEESRRHRTAMKTLIPLIAWNAILWLSPVTTTDETMRYLMPVFFLVPLTVAMLTTREASTA</sequence>
<feature type="transmembrane region" description="Helical" evidence="2">
    <location>
        <begin position="248"/>
        <end position="266"/>
    </location>
</feature>
<feature type="transmembrane region" description="Helical" evidence="2">
    <location>
        <begin position="160"/>
        <end position="182"/>
    </location>
</feature>
<evidence type="ECO:0000256" key="1">
    <source>
        <dbReference type="SAM" id="MobiDB-lite"/>
    </source>
</evidence>
<feature type="transmembrane region" description="Helical" evidence="2">
    <location>
        <begin position="330"/>
        <end position="357"/>
    </location>
</feature>
<reference evidence="3 4" key="1">
    <citation type="submission" date="2020-02" db="EMBL/GenBank/DDBJ databases">
        <title>Characterization of phylogenetic diversity of novel bifidobacterial species isolated in Czech ZOOs.</title>
        <authorList>
            <person name="Lugli G.A."/>
            <person name="Vera N.B."/>
            <person name="Ventura M."/>
        </authorList>
    </citation>
    <scope>NUCLEOTIDE SEQUENCE [LARGE SCALE GENOMIC DNA]</scope>
    <source>
        <strain evidence="3 4">DSM 109959</strain>
    </source>
</reference>
<feature type="transmembrane region" description="Helical" evidence="2">
    <location>
        <begin position="20"/>
        <end position="38"/>
    </location>
</feature>
<protein>
    <recommendedName>
        <fullName evidence="5">Glycosyltransferase RgtA/B/C/D-like domain-containing protein</fullName>
    </recommendedName>
</protein>
<organism evidence="3 4">
    <name type="scientific">Bifidobacterium olomucense</name>
    <dbReference type="NCBI Taxonomy" id="2675324"/>
    <lineage>
        <taxon>Bacteria</taxon>
        <taxon>Bacillati</taxon>
        <taxon>Actinomycetota</taxon>
        <taxon>Actinomycetes</taxon>
        <taxon>Bifidobacteriales</taxon>
        <taxon>Bifidobacteriaceae</taxon>
        <taxon>Bifidobacterium</taxon>
    </lineage>
</organism>
<feature type="region of interest" description="Disordered" evidence="1">
    <location>
        <begin position="58"/>
        <end position="78"/>
    </location>
</feature>
<evidence type="ECO:0000313" key="3">
    <source>
        <dbReference type="EMBL" id="NMM98732.1"/>
    </source>
</evidence>
<dbReference type="InterPro" id="IPR046062">
    <property type="entry name" value="DUF6020"/>
</dbReference>
<keyword evidence="2" id="KW-0812">Transmembrane</keyword>
<name>A0A7Y0HXW7_9BIFI</name>
<dbReference type="Proteomes" id="UP000543419">
    <property type="component" value="Unassembled WGS sequence"/>
</dbReference>
<dbReference type="AlphaFoldDB" id="A0A7Y0HXW7"/>
<keyword evidence="4" id="KW-1185">Reference proteome</keyword>
<evidence type="ECO:0008006" key="5">
    <source>
        <dbReference type="Google" id="ProtNLM"/>
    </source>
</evidence>
<evidence type="ECO:0000313" key="4">
    <source>
        <dbReference type="Proteomes" id="UP000543419"/>
    </source>
</evidence>
<comment type="caution">
    <text evidence="3">The sequence shown here is derived from an EMBL/GenBank/DDBJ whole genome shotgun (WGS) entry which is preliminary data.</text>
</comment>
<proteinExistence type="predicted"/>
<keyword evidence="2" id="KW-0472">Membrane</keyword>
<evidence type="ECO:0000256" key="2">
    <source>
        <dbReference type="SAM" id="Phobius"/>
    </source>
</evidence>
<feature type="transmembrane region" description="Helical" evidence="2">
    <location>
        <begin position="219"/>
        <end position="236"/>
    </location>
</feature>
<accession>A0A7Y0HXW7</accession>
<feature type="transmembrane region" description="Helical" evidence="2">
    <location>
        <begin position="85"/>
        <end position="110"/>
    </location>
</feature>
<dbReference type="Pfam" id="PF19484">
    <property type="entry name" value="DUF6020"/>
    <property type="match status" value="2"/>
</dbReference>
<feature type="transmembrane region" description="Helical" evidence="2">
    <location>
        <begin position="194"/>
        <end position="213"/>
    </location>
</feature>
<keyword evidence="2" id="KW-1133">Transmembrane helix</keyword>